<sequence length="371" mass="40302">MAFTLPLQHRALVLKTIEEGLHLKHLQTPQPEPGNAIVRIEVASVLSYHREVYDGTRQYSFPMPLVGGVSAIGRIVALGPDATILQKGQLVFCDCVIHARDDPDTTFLSAIHDGSSEGSKKLMRTVWRDGTFAEYAKVPLENCIPLNEAKLCDSLGYSISDLMYIANLLVPYGGLRDIHLEPGETIVVSPATGGYGGAGVQVAVAMGARVIAMGRNEQKLARLKEHVLSGTPSACIEIVKMSGNEAADMAALQVFGTIDAILDFTPPHASNSTHLKSAVSALRRNGRVSMMGFVDRPMVPWTFVGNNISMKGKLMYERDDIVQFVKMLERGLFPRGEEFVDTQSFALEGWKVAFEAAAEHAGIGKQVVLIP</sequence>
<dbReference type="EMBL" id="MU005582">
    <property type="protein sequence ID" value="KAF2684224.1"/>
    <property type="molecule type" value="Genomic_DNA"/>
</dbReference>
<reference evidence="8" key="1">
    <citation type="journal article" date="2020" name="Stud. Mycol.">
        <title>101 Dothideomycetes genomes: a test case for predicting lifestyles and emergence of pathogens.</title>
        <authorList>
            <person name="Haridas S."/>
            <person name="Albert R."/>
            <person name="Binder M."/>
            <person name="Bloem J."/>
            <person name="Labutti K."/>
            <person name="Salamov A."/>
            <person name="Andreopoulos B."/>
            <person name="Baker S."/>
            <person name="Barry K."/>
            <person name="Bills G."/>
            <person name="Bluhm B."/>
            <person name="Cannon C."/>
            <person name="Castanera R."/>
            <person name="Culley D."/>
            <person name="Daum C."/>
            <person name="Ezra D."/>
            <person name="Gonzalez J."/>
            <person name="Henrissat B."/>
            <person name="Kuo A."/>
            <person name="Liang C."/>
            <person name="Lipzen A."/>
            <person name="Lutzoni F."/>
            <person name="Magnuson J."/>
            <person name="Mondo S."/>
            <person name="Nolan M."/>
            <person name="Ohm R."/>
            <person name="Pangilinan J."/>
            <person name="Park H.-J."/>
            <person name="Ramirez L."/>
            <person name="Alfaro M."/>
            <person name="Sun H."/>
            <person name="Tritt A."/>
            <person name="Yoshinaga Y."/>
            <person name="Zwiers L.-H."/>
            <person name="Turgeon B."/>
            <person name="Goodwin S."/>
            <person name="Spatafora J."/>
            <person name="Crous P."/>
            <person name="Grigoriev I."/>
        </authorList>
    </citation>
    <scope>NUCLEOTIDE SEQUENCE</scope>
    <source>
        <strain evidence="8">CBS 122367</strain>
    </source>
</reference>
<keyword evidence="3" id="KW-0479">Metal-binding</keyword>
<keyword evidence="5" id="KW-0560">Oxidoreductase</keyword>
<dbReference type="GO" id="GO:0046872">
    <property type="term" value="F:metal ion binding"/>
    <property type="evidence" value="ECO:0007669"/>
    <property type="project" value="UniProtKB-KW"/>
</dbReference>
<keyword evidence="4" id="KW-0862">Zinc</keyword>
<protein>
    <submittedName>
        <fullName evidence="8">GroES-like protein</fullName>
    </submittedName>
</protein>
<comment type="similarity">
    <text evidence="2">Belongs to the zinc-containing alcohol dehydrogenase family.</text>
</comment>
<dbReference type="CDD" id="cd05188">
    <property type="entry name" value="MDR"/>
    <property type="match status" value="1"/>
</dbReference>
<evidence type="ECO:0000259" key="6">
    <source>
        <dbReference type="Pfam" id="PF00107"/>
    </source>
</evidence>
<proteinExistence type="inferred from homology"/>
<comment type="cofactor">
    <cofactor evidence="1">
        <name>Zn(2+)</name>
        <dbReference type="ChEBI" id="CHEBI:29105"/>
    </cofactor>
</comment>
<dbReference type="OrthoDB" id="5407715at2759"/>
<evidence type="ECO:0000256" key="4">
    <source>
        <dbReference type="ARBA" id="ARBA00022833"/>
    </source>
</evidence>
<dbReference type="GO" id="GO:0016491">
    <property type="term" value="F:oxidoreductase activity"/>
    <property type="evidence" value="ECO:0007669"/>
    <property type="project" value="UniProtKB-KW"/>
</dbReference>
<dbReference type="Pfam" id="PF00107">
    <property type="entry name" value="ADH_zinc_N"/>
    <property type="match status" value="1"/>
</dbReference>
<dbReference type="InterPro" id="IPR013149">
    <property type="entry name" value="ADH-like_C"/>
</dbReference>
<evidence type="ECO:0000256" key="3">
    <source>
        <dbReference type="ARBA" id="ARBA00022723"/>
    </source>
</evidence>
<dbReference type="InterPro" id="IPR036291">
    <property type="entry name" value="NAD(P)-bd_dom_sf"/>
</dbReference>
<dbReference type="Gene3D" id="3.40.50.720">
    <property type="entry name" value="NAD(P)-binding Rossmann-like Domain"/>
    <property type="match status" value="1"/>
</dbReference>
<dbReference type="Gene3D" id="3.90.180.10">
    <property type="entry name" value="Medium-chain alcohol dehydrogenases, catalytic domain"/>
    <property type="match status" value="1"/>
</dbReference>
<dbReference type="Pfam" id="PF08240">
    <property type="entry name" value="ADH_N"/>
    <property type="match status" value="1"/>
</dbReference>
<gene>
    <name evidence="8" type="ORF">K458DRAFT_303571</name>
</gene>
<name>A0A6G1J141_9PLEO</name>
<dbReference type="AlphaFoldDB" id="A0A6G1J141"/>
<organism evidence="8 9">
    <name type="scientific">Lentithecium fluviatile CBS 122367</name>
    <dbReference type="NCBI Taxonomy" id="1168545"/>
    <lineage>
        <taxon>Eukaryota</taxon>
        <taxon>Fungi</taxon>
        <taxon>Dikarya</taxon>
        <taxon>Ascomycota</taxon>
        <taxon>Pezizomycotina</taxon>
        <taxon>Dothideomycetes</taxon>
        <taxon>Pleosporomycetidae</taxon>
        <taxon>Pleosporales</taxon>
        <taxon>Massarineae</taxon>
        <taxon>Lentitheciaceae</taxon>
        <taxon>Lentithecium</taxon>
    </lineage>
</organism>
<evidence type="ECO:0000256" key="1">
    <source>
        <dbReference type="ARBA" id="ARBA00001947"/>
    </source>
</evidence>
<dbReference type="SUPFAM" id="SSF50129">
    <property type="entry name" value="GroES-like"/>
    <property type="match status" value="1"/>
</dbReference>
<dbReference type="PANTHER" id="PTHR43350">
    <property type="entry name" value="NAD-DEPENDENT ALCOHOL DEHYDROGENASE"/>
    <property type="match status" value="1"/>
</dbReference>
<dbReference type="SUPFAM" id="SSF51735">
    <property type="entry name" value="NAD(P)-binding Rossmann-fold domains"/>
    <property type="match status" value="1"/>
</dbReference>
<feature type="domain" description="Alcohol dehydrogenase-like C-terminal" evidence="6">
    <location>
        <begin position="196"/>
        <end position="329"/>
    </location>
</feature>
<feature type="domain" description="Alcohol dehydrogenase-like N-terminal" evidence="7">
    <location>
        <begin position="33"/>
        <end position="147"/>
    </location>
</feature>
<evidence type="ECO:0000256" key="5">
    <source>
        <dbReference type="ARBA" id="ARBA00023002"/>
    </source>
</evidence>
<evidence type="ECO:0000313" key="8">
    <source>
        <dbReference type="EMBL" id="KAF2684224.1"/>
    </source>
</evidence>
<dbReference type="PANTHER" id="PTHR43350:SF17">
    <property type="entry name" value="NAD-DEPENDENT ALCOHOL DEHYDROGENASE"/>
    <property type="match status" value="1"/>
</dbReference>
<dbReference type="InterPro" id="IPR011032">
    <property type="entry name" value="GroES-like_sf"/>
</dbReference>
<evidence type="ECO:0000256" key="2">
    <source>
        <dbReference type="ARBA" id="ARBA00008072"/>
    </source>
</evidence>
<keyword evidence="9" id="KW-1185">Reference proteome</keyword>
<evidence type="ECO:0000259" key="7">
    <source>
        <dbReference type="Pfam" id="PF08240"/>
    </source>
</evidence>
<dbReference type="Proteomes" id="UP000799291">
    <property type="component" value="Unassembled WGS sequence"/>
</dbReference>
<accession>A0A6G1J141</accession>
<evidence type="ECO:0000313" key="9">
    <source>
        <dbReference type="Proteomes" id="UP000799291"/>
    </source>
</evidence>
<dbReference type="InterPro" id="IPR013154">
    <property type="entry name" value="ADH-like_N"/>
</dbReference>